<accession>B7U2V8</accession>
<evidence type="ECO:0000256" key="1">
    <source>
        <dbReference type="SAM" id="MobiDB-lite"/>
    </source>
</evidence>
<keyword evidence="5" id="KW-1185">Reference proteome</keyword>
<feature type="region of interest" description="Disordered" evidence="1">
    <location>
        <begin position="1"/>
        <end position="92"/>
    </location>
</feature>
<name>B7U2V8_BOMMO</name>
<sequence>MVKRKGKKNKHNNKKNKTKLNLSVSSEVLNDRKQEAEGNEEDDEIESKPAAVKRQHVDDSDAEETPRKKKKKKPVITETTDKKGKKSIRQTKRENYLKRQAQAAELSKNQLKSQCLSYLSQWKHDKQNWKFMKVKQLWLLKNKFSTNLVPDESWQTLIEYFESAKGNVRTLLLEDAKKVIKQMDEWTEKHGQSNKQEIDEENSEENTTEETNKPDEATYKRARDLIQCLEE</sequence>
<feature type="compositionally biased region" description="Basic residues" evidence="1">
    <location>
        <begin position="1"/>
        <end position="18"/>
    </location>
</feature>
<dbReference type="EnsemblMetazoa" id="NM_001142754.1">
    <property type="protein sequence ID" value="NP_001136226.1"/>
    <property type="gene ID" value="LOC100216501"/>
</dbReference>
<evidence type="ECO:0000313" key="4">
    <source>
        <dbReference type="EnsemblMetazoa" id="NP_001136226.1"/>
    </source>
</evidence>
<reference evidence="3" key="2">
    <citation type="submission" date="2008-10" db="EMBL/GenBank/DDBJ databases">
        <authorList>
            <person name="Goo T.W."/>
            <person name="Kim S.W."/>
            <person name="Yun E.Y."/>
            <person name="Choi G.H."/>
            <person name="Kang M.U."/>
            <person name="Hwang J.S."/>
            <person name="Kang S.W."/>
        </authorList>
    </citation>
    <scope>NUCLEOTIDE SEQUENCE</scope>
</reference>
<proteinExistence type="evidence at transcript level"/>
<dbReference type="Pfam" id="PF10180">
    <property type="entry name" value="WKF"/>
    <property type="match status" value="1"/>
</dbReference>
<evidence type="ECO:0000313" key="3">
    <source>
        <dbReference type="EMBL" id="ACJ66921.1"/>
    </source>
</evidence>
<evidence type="ECO:0000313" key="5">
    <source>
        <dbReference type="Proteomes" id="UP000005204"/>
    </source>
</evidence>
<organism evidence="3">
    <name type="scientific">Bombyx mori</name>
    <name type="common">Silk moth</name>
    <dbReference type="NCBI Taxonomy" id="7091"/>
    <lineage>
        <taxon>Eukaryota</taxon>
        <taxon>Metazoa</taxon>
        <taxon>Ecdysozoa</taxon>
        <taxon>Arthropoda</taxon>
        <taxon>Hexapoda</taxon>
        <taxon>Insecta</taxon>
        <taxon>Pterygota</taxon>
        <taxon>Neoptera</taxon>
        <taxon>Endopterygota</taxon>
        <taxon>Lepidoptera</taxon>
        <taxon>Glossata</taxon>
        <taxon>Ditrysia</taxon>
        <taxon>Bombycoidea</taxon>
        <taxon>Bombycidae</taxon>
        <taxon>Bombycinae</taxon>
        <taxon>Bombyx</taxon>
    </lineage>
</organism>
<protein>
    <recommendedName>
        <fullName evidence="2">WKF domain-containing protein</fullName>
    </recommendedName>
</protein>
<feature type="compositionally biased region" description="Acidic residues" evidence="1">
    <location>
        <begin position="198"/>
        <end position="208"/>
    </location>
</feature>
<reference evidence="4" key="3">
    <citation type="submission" date="2022-06" db="UniProtKB">
        <authorList>
            <consortium name="EnsemblMetazoa"/>
        </authorList>
    </citation>
    <scope>IDENTIFICATION</scope>
    <source>
        <strain evidence="4">p50T (Dazao)</strain>
    </source>
</reference>
<feature type="domain" description="WKF" evidence="2">
    <location>
        <begin position="117"/>
        <end position="179"/>
    </location>
</feature>
<reference evidence="5" key="1">
    <citation type="journal article" date="2008" name="Insect Biochem. Mol. Biol.">
        <title>The genome of a lepidopteran model insect, the silkworm Bombyx mori.</title>
        <authorList>
            <consortium name="International Silkworm Genome Consortium"/>
        </authorList>
    </citation>
    <scope>NUCLEOTIDE SEQUENCE [LARGE SCALE GENOMIC DNA]</scope>
    <source>
        <strain evidence="5">p50T</strain>
    </source>
</reference>
<dbReference type="PANTHER" id="PTHR22306">
    <property type="entry name" value="CHROMOSOME 7 OPEN READING FRAME 50"/>
    <property type="match status" value="1"/>
</dbReference>
<feature type="region of interest" description="Disordered" evidence="1">
    <location>
        <begin position="187"/>
        <end position="218"/>
    </location>
</feature>
<dbReference type="AlphaFoldDB" id="B7U2V8"/>
<dbReference type="HOGENOM" id="CLU_1200716_0_0_1"/>
<dbReference type="EMBL" id="FJ425877">
    <property type="protein sequence ID" value="ACJ66921.1"/>
    <property type="molecule type" value="mRNA"/>
</dbReference>
<dbReference type="InterPro" id="IPR019327">
    <property type="entry name" value="WKF"/>
</dbReference>
<dbReference type="PANTHER" id="PTHR22306:SF2">
    <property type="entry name" value="CHROMOSOME 7 OPEN READING FRAME 50"/>
    <property type="match status" value="1"/>
</dbReference>
<dbReference type="OrthoDB" id="10261563at2759"/>
<dbReference type="KEGG" id="bmor:100216501"/>
<dbReference type="Proteomes" id="UP000005204">
    <property type="component" value="Unassembled WGS sequence"/>
</dbReference>
<gene>
    <name evidence="4" type="primary">100216501</name>
</gene>
<evidence type="ECO:0000259" key="2">
    <source>
        <dbReference type="Pfam" id="PF10180"/>
    </source>
</evidence>